<dbReference type="GO" id="GO:0080090">
    <property type="term" value="P:regulation of primary metabolic process"/>
    <property type="evidence" value="ECO:0007669"/>
    <property type="project" value="UniProtKB-ARBA"/>
</dbReference>
<dbReference type="KEGG" id="tbl:TBLA_0F00380"/>
<dbReference type="GO" id="GO:0010629">
    <property type="term" value="P:negative regulation of gene expression"/>
    <property type="evidence" value="ECO:0007669"/>
    <property type="project" value="UniProtKB-ARBA"/>
</dbReference>
<feature type="repeat" description="Pumilio" evidence="2">
    <location>
        <begin position="174"/>
        <end position="213"/>
    </location>
</feature>
<dbReference type="STRING" id="1071380.I2H5D0"/>
<feature type="repeat" description="Pumilio" evidence="2">
    <location>
        <begin position="58"/>
        <end position="95"/>
    </location>
</feature>
<proteinExistence type="predicted"/>
<dbReference type="GO" id="GO:0005737">
    <property type="term" value="C:cytoplasm"/>
    <property type="evidence" value="ECO:0007669"/>
    <property type="project" value="TreeGrafter"/>
</dbReference>
<feature type="region of interest" description="Disordered" evidence="3">
    <location>
        <begin position="537"/>
        <end position="577"/>
    </location>
</feature>
<dbReference type="Proteomes" id="UP000002866">
    <property type="component" value="Chromosome 6"/>
</dbReference>
<keyword evidence="6" id="KW-1185">Reference proteome</keyword>
<feature type="repeat" description="Pumilio" evidence="2">
    <location>
        <begin position="252"/>
        <end position="287"/>
    </location>
</feature>
<gene>
    <name evidence="5" type="primary">TBLA0F00380</name>
    <name evidence="5" type="ORF">TBLA_0F00380</name>
</gene>
<dbReference type="GO" id="GO:0003729">
    <property type="term" value="F:mRNA binding"/>
    <property type="evidence" value="ECO:0007669"/>
    <property type="project" value="UniProtKB-ARBA"/>
</dbReference>
<dbReference type="PANTHER" id="PTHR12537">
    <property type="entry name" value="RNA BINDING PROTEIN PUMILIO-RELATED"/>
    <property type="match status" value="1"/>
</dbReference>
<evidence type="ECO:0000313" key="6">
    <source>
        <dbReference type="Proteomes" id="UP000002866"/>
    </source>
</evidence>
<evidence type="ECO:0000256" key="2">
    <source>
        <dbReference type="PROSITE-ProRule" id="PRU00317"/>
    </source>
</evidence>
<dbReference type="Gene3D" id="1.25.10.10">
    <property type="entry name" value="Leucine-rich Repeat Variant"/>
    <property type="match status" value="1"/>
</dbReference>
<dbReference type="EMBL" id="HE806321">
    <property type="protein sequence ID" value="CCH61582.1"/>
    <property type="molecule type" value="Genomic_DNA"/>
</dbReference>
<dbReference type="InterPro" id="IPR016024">
    <property type="entry name" value="ARM-type_fold"/>
</dbReference>
<evidence type="ECO:0000313" key="5">
    <source>
        <dbReference type="EMBL" id="CCH61582.1"/>
    </source>
</evidence>
<feature type="repeat" description="Pumilio" evidence="2">
    <location>
        <begin position="214"/>
        <end position="251"/>
    </location>
</feature>
<dbReference type="RefSeq" id="XP_004181101.1">
    <property type="nucleotide sequence ID" value="XM_004181053.1"/>
</dbReference>
<evidence type="ECO:0000259" key="4">
    <source>
        <dbReference type="PROSITE" id="PS50303"/>
    </source>
</evidence>
<dbReference type="Pfam" id="PF00806">
    <property type="entry name" value="PUF"/>
    <property type="match status" value="7"/>
</dbReference>
<organism evidence="5 6">
    <name type="scientific">Henningerozyma blattae (strain ATCC 34711 / CBS 6284 / DSM 70876 / NBRC 10599 / NRRL Y-10934 / UCD 77-7)</name>
    <name type="common">Yeast</name>
    <name type="synonym">Tetrapisispora blattae</name>
    <dbReference type="NCBI Taxonomy" id="1071380"/>
    <lineage>
        <taxon>Eukaryota</taxon>
        <taxon>Fungi</taxon>
        <taxon>Dikarya</taxon>
        <taxon>Ascomycota</taxon>
        <taxon>Saccharomycotina</taxon>
        <taxon>Saccharomycetes</taxon>
        <taxon>Saccharomycetales</taxon>
        <taxon>Saccharomycetaceae</taxon>
        <taxon>Henningerozyma</taxon>
    </lineage>
</organism>
<dbReference type="InterPro" id="IPR001313">
    <property type="entry name" value="Pumilio_RNA-bd_rpt"/>
</dbReference>
<dbReference type="InParanoid" id="I2H5D0"/>
<dbReference type="eggNOG" id="KOG2049">
    <property type="taxonomic scope" value="Eukaryota"/>
</dbReference>
<dbReference type="HOGENOM" id="CLU_357594_0_0_1"/>
<sequence>MNSRPISDKLGSMTISSHRNKFIPTTSMVSIADKLMMEKRDELVMEKQDELEIEETDKIDLDFVSLARDQYGCRFLQKKLESNGKNQLFKDQLFEELKPILLDLIMDPFGNYLIQKLIVYLDSNQIIDLLNLIHSNFGAISSNQFGTRSLQKVIDSVDIDDPVQTELLLMGFKEYLSNDQLINLINDLNGNHVIQKLIFKFKDSILNLDFLIDSICLGTNIIKISTHKHGCCVLQKLLNLIQLSQFEKISIRILSNLIDLINNQFGNYIIQFILSKKFNCLEFQVIHEKILIEFYQNLSFQFYQLSCLKFSSNVIENYIKILFTSWTSSQDNIIQLSNIIIKIIDCFTINLNSLIKDNYGNYTLQTLLDIKQYSSLLATSNNKYNVPNDFPFLNLFNYKINHLMLLTKELLPSIKATTYLKKIKSKIKNYTEFIGIPFNEFTQDLSNSITTSTLSTPFSTKRQRTFSSNSSLIPSNITSIDSTPIKNSDEINETNSKHTRYFSLPSNNYFTKNKLNNVPMINTNNHTRSLSTTVARNTNDYYPTLQTPNSSQSQISNETPISSQTPLSSIQSTDSKQLQLPFQYQPQSQTKSQAYVEQSQNQNQILTPNQQLSTEIVSPLTFNQYQFYSNNNNLHLNTSMDNSSNLTTTSLSSTPSTINTSSSLSNFNNLIQTPISILNLQNFPNLQNNYLANSNNYSNQFFLNNGSNSKQNQTIQNTLTLLDPNDSEFTLPKRFRNNSLENNFPISTNSLHNILSIPSNPFEDNLSISSNVLYSSYLPKKIKT</sequence>
<feature type="domain" description="PUM-HD" evidence="4">
    <location>
        <begin position="31"/>
        <end position="431"/>
    </location>
</feature>
<dbReference type="SUPFAM" id="SSF48371">
    <property type="entry name" value="ARM repeat"/>
    <property type="match status" value="1"/>
</dbReference>
<keyword evidence="1" id="KW-0677">Repeat</keyword>
<dbReference type="PROSITE" id="PS50303">
    <property type="entry name" value="PUM_HD"/>
    <property type="match status" value="1"/>
</dbReference>
<dbReference type="AlphaFoldDB" id="I2H5D0"/>
<dbReference type="PROSITE" id="PS50302">
    <property type="entry name" value="PUM"/>
    <property type="match status" value="5"/>
</dbReference>
<dbReference type="SMART" id="SM00025">
    <property type="entry name" value="Pumilio"/>
    <property type="match status" value="8"/>
</dbReference>
<dbReference type="OrthoDB" id="668540at2759"/>
<feature type="repeat" description="Pumilio" evidence="2">
    <location>
        <begin position="96"/>
        <end position="131"/>
    </location>
</feature>
<accession>I2H5D0</accession>
<reference evidence="5 6" key="1">
    <citation type="journal article" date="2011" name="Proc. Natl. Acad. Sci. U.S.A.">
        <title>Evolutionary erosion of yeast sex chromosomes by mating-type switching accidents.</title>
        <authorList>
            <person name="Gordon J.L."/>
            <person name="Armisen D."/>
            <person name="Proux-Wera E."/>
            <person name="Oheigeartaigh S.S."/>
            <person name="Byrne K.P."/>
            <person name="Wolfe K.H."/>
        </authorList>
    </citation>
    <scope>NUCLEOTIDE SEQUENCE [LARGE SCALE GENOMIC DNA]</scope>
    <source>
        <strain evidence="6">ATCC 34711 / CBS 6284 / DSM 70876 / NBRC 10599 / NRRL Y-10934 / UCD 77-7</strain>
    </source>
</reference>
<dbReference type="GeneID" id="14496683"/>
<dbReference type="GO" id="GO:0010608">
    <property type="term" value="P:post-transcriptional regulation of gene expression"/>
    <property type="evidence" value="ECO:0007669"/>
    <property type="project" value="TreeGrafter"/>
</dbReference>
<name>I2H5D0_HENB6</name>
<evidence type="ECO:0000256" key="1">
    <source>
        <dbReference type="ARBA" id="ARBA00022737"/>
    </source>
</evidence>
<protein>
    <recommendedName>
        <fullName evidence="4">PUM-HD domain-containing protein</fullName>
    </recommendedName>
</protein>
<dbReference type="InterPro" id="IPR011989">
    <property type="entry name" value="ARM-like"/>
</dbReference>
<dbReference type="InterPro" id="IPR033133">
    <property type="entry name" value="PUM-HD"/>
</dbReference>
<dbReference type="PANTHER" id="PTHR12537:SF80">
    <property type="entry name" value="SUPPRESSOR PROTEIN MPT5"/>
    <property type="match status" value="1"/>
</dbReference>
<evidence type="ECO:0000256" key="3">
    <source>
        <dbReference type="SAM" id="MobiDB-lite"/>
    </source>
</evidence>